<dbReference type="Proteomes" id="UP000319148">
    <property type="component" value="Unassembled WGS sequence"/>
</dbReference>
<dbReference type="SUPFAM" id="SSF141371">
    <property type="entry name" value="PilZ domain-like"/>
    <property type="match status" value="1"/>
</dbReference>
<dbReference type="GO" id="GO:0035438">
    <property type="term" value="F:cyclic-di-GMP binding"/>
    <property type="evidence" value="ECO:0007669"/>
    <property type="project" value="InterPro"/>
</dbReference>
<evidence type="ECO:0000313" key="3">
    <source>
        <dbReference type="Proteomes" id="UP000319148"/>
    </source>
</evidence>
<dbReference type="Gene3D" id="2.40.10.220">
    <property type="entry name" value="predicted glycosyltransferase like domains"/>
    <property type="match status" value="1"/>
</dbReference>
<keyword evidence="3" id="KW-1185">Reference proteome</keyword>
<organism evidence="2 3">
    <name type="scientific">Emcibacter nanhaiensis</name>
    <dbReference type="NCBI Taxonomy" id="1505037"/>
    <lineage>
        <taxon>Bacteria</taxon>
        <taxon>Pseudomonadati</taxon>
        <taxon>Pseudomonadota</taxon>
        <taxon>Alphaproteobacteria</taxon>
        <taxon>Emcibacterales</taxon>
        <taxon>Emcibacteraceae</taxon>
        <taxon>Emcibacter</taxon>
    </lineage>
</organism>
<dbReference type="Pfam" id="PF07238">
    <property type="entry name" value="PilZ"/>
    <property type="match status" value="1"/>
</dbReference>
<name>A0A501PB97_9PROT</name>
<comment type="caution">
    <text evidence="2">The sequence shown here is derived from an EMBL/GenBank/DDBJ whole genome shotgun (WGS) entry which is preliminary data.</text>
</comment>
<dbReference type="AlphaFoldDB" id="A0A501PB97"/>
<reference evidence="3" key="1">
    <citation type="submission" date="2019-06" db="EMBL/GenBank/DDBJ databases">
        <title>The complete genome of Emcibacter congregatus ZYLT.</title>
        <authorList>
            <person name="Zhao Z."/>
        </authorList>
    </citation>
    <scope>NUCLEOTIDE SEQUENCE [LARGE SCALE GENOMIC DNA]</scope>
    <source>
        <strain evidence="3">MCCC 1A06723</strain>
    </source>
</reference>
<gene>
    <name evidence="2" type="ORF">FIV46_16120</name>
</gene>
<dbReference type="EMBL" id="VFIY01000018">
    <property type="protein sequence ID" value="TPD57633.1"/>
    <property type="molecule type" value="Genomic_DNA"/>
</dbReference>
<accession>A0A501PB97</accession>
<dbReference type="RefSeq" id="WP_139941948.1">
    <property type="nucleotide sequence ID" value="NZ_JBHSYP010000005.1"/>
</dbReference>
<protein>
    <submittedName>
        <fullName evidence="2">PilZ domain-containing protein</fullName>
    </submittedName>
</protein>
<sequence>MSETTSEVLENRRGGRRQPVLWKSVLTVGDYSFDCVMYNVSLQGARVKLDLPLKEGADAVLDIKNEWTVRAKVAWQEDGYMGLAFDADASDVKVMFGDIAARF</sequence>
<evidence type="ECO:0000313" key="2">
    <source>
        <dbReference type="EMBL" id="TPD57633.1"/>
    </source>
</evidence>
<dbReference type="OrthoDB" id="8481598at2"/>
<feature type="domain" description="PilZ" evidence="1">
    <location>
        <begin position="12"/>
        <end position="87"/>
    </location>
</feature>
<dbReference type="InterPro" id="IPR009875">
    <property type="entry name" value="PilZ_domain"/>
</dbReference>
<proteinExistence type="predicted"/>
<evidence type="ECO:0000259" key="1">
    <source>
        <dbReference type="Pfam" id="PF07238"/>
    </source>
</evidence>